<dbReference type="PROSITE" id="PS51257">
    <property type="entry name" value="PROKAR_LIPOPROTEIN"/>
    <property type="match status" value="1"/>
</dbReference>
<dbReference type="Proteomes" id="UP000681610">
    <property type="component" value="Unassembled WGS sequence"/>
</dbReference>
<comment type="caution">
    <text evidence="1">The sequence shown here is derived from an EMBL/GenBank/DDBJ whole genome shotgun (WGS) entry which is preliminary data.</text>
</comment>
<proteinExistence type="predicted"/>
<gene>
    <name evidence="1" type="ORF">J4N46_03565</name>
</gene>
<evidence type="ECO:0000313" key="1">
    <source>
        <dbReference type="EMBL" id="MBO1883526.1"/>
    </source>
</evidence>
<keyword evidence="2" id="KW-1185">Reference proteome</keyword>
<accession>A0ABS3PW22</accession>
<evidence type="ECO:0000313" key="2">
    <source>
        <dbReference type="Proteomes" id="UP000681610"/>
    </source>
</evidence>
<sequence length="384" mass="43177">MKKYLLLIAAALVVVGCKKKDEGPKEIPTPPKVAKNQVEVDMGGANEPYQVYVDLATKQITKVRRDAWDIAFYCGDDFRVIINPAIAMTVTATTRNINEFVHTVPSILLSDDPTLPSQVLISSHIIDDPRGHLSPSVNSTTNEVIKGTGTAIAEIAVNDVDNKVYLLNLGSNISTKTPEIGSVDLKGSDRGWMKVQIMRRGNAYRMLYAHNYVTADTKGEKIEEVTINKNPLYNFIFFSLHDKKIVQVQPPKTNWDLCFTAATSWFSTDEEKILSPQNSVTFFPDLVVTNLHGGTKATLYDTRTTPYNTYSKEKAAKIAFGNARYNTQMAIGRNWRDNQVGNLVRDELFAVVRDSEGRYYKLKFLRLKDDKGERGYPAFEYEEL</sequence>
<dbReference type="EMBL" id="JAGDYP010000002">
    <property type="protein sequence ID" value="MBO1883526.1"/>
    <property type="molecule type" value="Genomic_DNA"/>
</dbReference>
<dbReference type="CDD" id="cd12105">
    <property type="entry name" value="HmuY"/>
    <property type="match status" value="1"/>
</dbReference>
<dbReference type="Pfam" id="PF14064">
    <property type="entry name" value="HmuY"/>
    <property type="match status" value="2"/>
</dbReference>
<reference evidence="1 2" key="1">
    <citation type="submission" date="2021-03" db="EMBL/GenBank/DDBJ databases">
        <title>Isolation and description of Capnocytophaga bilenii sp. nov., a novel Capnocytophaga species, isolated from a gingivitis subject.</title>
        <authorList>
            <person name="Antezack A."/>
            <person name="Monnet-Corti V."/>
            <person name="La Scola B."/>
        </authorList>
    </citation>
    <scope>NUCLEOTIDE SEQUENCE [LARGE SCALE GENOMIC DNA]</scope>
    <source>
        <strain evidence="1 2">Marseille-Q4570</strain>
    </source>
</reference>
<dbReference type="InterPro" id="IPR025921">
    <property type="entry name" value="HmuY"/>
</dbReference>
<dbReference type="RefSeq" id="WP_208058182.1">
    <property type="nucleotide sequence ID" value="NZ_JAGDYP010000002.1"/>
</dbReference>
<protein>
    <submittedName>
        <fullName evidence="1">HmuY family protein</fullName>
    </submittedName>
</protein>
<name>A0ABS3PW22_9FLAO</name>
<organism evidence="1 2">
    <name type="scientific">Capnocytophaga bilenii</name>
    <dbReference type="NCBI Taxonomy" id="2819369"/>
    <lineage>
        <taxon>Bacteria</taxon>
        <taxon>Pseudomonadati</taxon>
        <taxon>Bacteroidota</taxon>
        <taxon>Flavobacteriia</taxon>
        <taxon>Flavobacteriales</taxon>
        <taxon>Flavobacteriaceae</taxon>
        <taxon>Capnocytophaga</taxon>
    </lineage>
</organism>